<name>A0ABW8CJT1_9ACTN</name>
<evidence type="ECO:0000313" key="2">
    <source>
        <dbReference type="Proteomes" id="UP001614394"/>
    </source>
</evidence>
<dbReference type="EMBL" id="JBITYG010000016">
    <property type="protein sequence ID" value="MFI9106062.1"/>
    <property type="molecule type" value="Genomic_DNA"/>
</dbReference>
<sequence length="65" mass="7160">MKFLLEVNMADGRLAEDAASELGRILRYWGGNLQHYPLSPGDGSAIYDSDYAEVGQWRIVAATEA</sequence>
<organism evidence="1 2">
    <name type="scientific">Streptomyces fildesensis</name>
    <dbReference type="NCBI Taxonomy" id="375757"/>
    <lineage>
        <taxon>Bacteria</taxon>
        <taxon>Bacillati</taxon>
        <taxon>Actinomycetota</taxon>
        <taxon>Actinomycetes</taxon>
        <taxon>Kitasatosporales</taxon>
        <taxon>Streptomycetaceae</taxon>
        <taxon>Streptomyces</taxon>
    </lineage>
</organism>
<dbReference type="RefSeq" id="WP_399657240.1">
    <property type="nucleotide sequence ID" value="NZ_JBITYG010000016.1"/>
</dbReference>
<gene>
    <name evidence="1" type="ORF">ACIGXA_36720</name>
</gene>
<comment type="caution">
    <text evidence="1">The sequence shown here is derived from an EMBL/GenBank/DDBJ whole genome shotgun (WGS) entry which is preliminary data.</text>
</comment>
<accession>A0ABW8CJT1</accession>
<proteinExistence type="predicted"/>
<reference evidence="1 2" key="1">
    <citation type="submission" date="2024-10" db="EMBL/GenBank/DDBJ databases">
        <title>The Natural Products Discovery Center: Release of the First 8490 Sequenced Strains for Exploring Actinobacteria Biosynthetic Diversity.</title>
        <authorList>
            <person name="Kalkreuter E."/>
            <person name="Kautsar S.A."/>
            <person name="Yang D."/>
            <person name="Bader C.D."/>
            <person name="Teijaro C.N."/>
            <person name="Fluegel L."/>
            <person name="Davis C.M."/>
            <person name="Simpson J.R."/>
            <person name="Lauterbach L."/>
            <person name="Steele A.D."/>
            <person name="Gui C."/>
            <person name="Meng S."/>
            <person name="Li G."/>
            <person name="Viehrig K."/>
            <person name="Ye F."/>
            <person name="Su P."/>
            <person name="Kiefer A.F."/>
            <person name="Nichols A."/>
            <person name="Cepeda A.J."/>
            <person name="Yan W."/>
            <person name="Fan B."/>
            <person name="Jiang Y."/>
            <person name="Adhikari A."/>
            <person name="Zheng C.-J."/>
            <person name="Schuster L."/>
            <person name="Cowan T.M."/>
            <person name="Smanski M.J."/>
            <person name="Chevrette M.G."/>
            <person name="De Carvalho L.P.S."/>
            <person name="Shen B."/>
        </authorList>
    </citation>
    <scope>NUCLEOTIDE SEQUENCE [LARGE SCALE GENOMIC DNA]</scope>
    <source>
        <strain evidence="1 2">NPDC053399</strain>
    </source>
</reference>
<evidence type="ECO:0000313" key="1">
    <source>
        <dbReference type="EMBL" id="MFI9106062.1"/>
    </source>
</evidence>
<protein>
    <submittedName>
        <fullName evidence="1">Uncharacterized protein</fullName>
    </submittedName>
</protein>
<dbReference type="Proteomes" id="UP001614394">
    <property type="component" value="Unassembled WGS sequence"/>
</dbReference>
<keyword evidence="2" id="KW-1185">Reference proteome</keyword>